<dbReference type="RefSeq" id="WP_184092870.1">
    <property type="nucleotide sequence ID" value="NZ_AP023367.1"/>
</dbReference>
<dbReference type="KEGG" id="acel:acsn021_13080"/>
<organism evidence="1 2">
    <name type="scientific">Anaerocolumna cellulosilytica</name>
    <dbReference type="NCBI Taxonomy" id="433286"/>
    <lineage>
        <taxon>Bacteria</taxon>
        <taxon>Bacillati</taxon>
        <taxon>Bacillota</taxon>
        <taxon>Clostridia</taxon>
        <taxon>Lachnospirales</taxon>
        <taxon>Lachnospiraceae</taxon>
        <taxon>Anaerocolumna</taxon>
    </lineage>
</organism>
<proteinExistence type="predicted"/>
<dbReference type="Proteomes" id="UP000515561">
    <property type="component" value="Chromosome"/>
</dbReference>
<evidence type="ECO:0000313" key="2">
    <source>
        <dbReference type="Proteomes" id="UP000515561"/>
    </source>
</evidence>
<dbReference type="EMBL" id="AP023367">
    <property type="protein sequence ID" value="BCJ93739.1"/>
    <property type="molecule type" value="Genomic_DNA"/>
</dbReference>
<protein>
    <submittedName>
        <fullName evidence="1">Uncharacterized protein</fullName>
    </submittedName>
</protein>
<keyword evidence="2" id="KW-1185">Reference proteome</keyword>
<evidence type="ECO:0000313" key="1">
    <source>
        <dbReference type="EMBL" id="BCJ93739.1"/>
    </source>
</evidence>
<name>A0A6S6QXG1_9FIRM</name>
<reference evidence="1 2" key="1">
    <citation type="journal article" date="2016" name="Int. J. Syst. Evol. Microbiol.">
        <title>Descriptions of Anaerotaenia torta gen. nov., sp. nov. and Anaerocolumna cellulosilytica gen. nov., sp. nov. isolated from a methanogenic reactor of cattle waste.</title>
        <authorList>
            <person name="Uek A."/>
            <person name="Ohtaki Y."/>
            <person name="Kaku N."/>
            <person name="Ueki K."/>
        </authorList>
    </citation>
    <scope>NUCLEOTIDE SEQUENCE [LARGE SCALE GENOMIC DNA]</scope>
    <source>
        <strain evidence="1 2">SN021</strain>
    </source>
</reference>
<accession>A0A6S6QXG1</accession>
<dbReference type="AlphaFoldDB" id="A0A6S6QXG1"/>
<gene>
    <name evidence="1" type="ORF">acsn021_13080</name>
</gene>
<sequence length="123" mass="13528">MKKILTATLSLVMLFSVSVMPLKTVNAAHVHNDNHVHETTIDSIITPFAQVCGNCDRGVLIQSKSFGSWYRARETRCSHGFGYGTDIEERRSVTITLKCNTCSAGTSYAGTPESRTSCHGFNR</sequence>